<name>A0A2S7WNU3_9FLAO</name>
<dbReference type="Pfam" id="PF13715">
    <property type="entry name" value="CarbopepD_reg_2"/>
    <property type="match status" value="1"/>
</dbReference>
<organism evidence="1 2">
    <name type="scientific">Polaribacter porphyrae</name>
    <dbReference type="NCBI Taxonomy" id="1137780"/>
    <lineage>
        <taxon>Bacteria</taxon>
        <taxon>Pseudomonadati</taxon>
        <taxon>Bacteroidota</taxon>
        <taxon>Flavobacteriia</taxon>
        <taxon>Flavobacteriales</taxon>
        <taxon>Flavobacteriaceae</taxon>
    </lineage>
</organism>
<dbReference type="EMBL" id="MSCN01000001">
    <property type="protein sequence ID" value="PQJ79270.1"/>
    <property type="molecule type" value="Genomic_DNA"/>
</dbReference>
<gene>
    <name evidence="1" type="ORF">BTO18_08835</name>
</gene>
<accession>A0A2S7WNU3</accession>
<evidence type="ECO:0000313" key="1">
    <source>
        <dbReference type="EMBL" id="PQJ79270.1"/>
    </source>
</evidence>
<dbReference type="Proteomes" id="UP000238882">
    <property type="component" value="Unassembled WGS sequence"/>
</dbReference>
<dbReference type="SUPFAM" id="SSF49464">
    <property type="entry name" value="Carboxypeptidase regulatory domain-like"/>
    <property type="match status" value="1"/>
</dbReference>
<dbReference type="AlphaFoldDB" id="A0A2S7WNU3"/>
<sequence length="298" mass="34495">MKKIITQLLIFASIALQSQINGKVVDGETKKPIPYCNIWIENKDIGTSSDENGIFKLETKEKNSILIFSAIGYKTTRKNWDANSSIIEMSPEEIILDEIVLDKTKKKNTILGKFKKSKINKFFGCGERPKIRARYFAFDKKINETPFLSEIQFYTMSDIKNAKFNVRLYEVDENGKPGNYLYDKNLIGYARKGNKLTTIDLSHLDILFPKKGFFISVEWFIIQENSYEYTYREEGSRKKMKAVAYDPSFGTIPSDADGNCWIFEKGKWNKILKNGDDDYSKKHRNKYTLLAIQLLLTN</sequence>
<reference evidence="1 2" key="1">
    <citation type="submission" date="2016-12" db="EMBL/GenBank/DDBJ databases">
        <title>Trade-off between light-utilization and light-protection in marine flavobacteria.</title>
        <authorList>
            <person name="Kumagai Y."/>
            <person name="Yoshizawa S."/>
            <person name="Kogure K."/>
            <person name="Iwasaki W."/>
        </authorList>
    </citation>
    <scope>NUCLEOTIDE SEQUENCE [LARGE SCALE GENOMIC DNA]</scope>
    <source>
        <strain evidence="1 2">NBRC 108759</strain>
    </source>
</reference>
<dbReference type="RefSeq" id="WP_105015869.1">
    <property type="nucleotide sequence ID" value="NZ_MSCN01000001.1"/>
</dbReference>
<keyword evidence="2" id="KW-1185">Reference proteome</keyword>
<evidence type="ECO:0008006" key="3">
    <source>
        <dbReference type="Google" id="ProtNLM"/>
    </source>
</evidence>
<dbReference type="InterPro" id="IPR008969">
    <property type="entry name" value="CarboxyPept-like_regulatory"/>
</dbReference>
<comment type="caution">
    <text evidence="1">The sequence shown here is derived from an EMBL/GenBank/DDBJ whole genome shotgun (WGS) entry which is preliminary data.</text>
</comment>
<evidence type="ECO:0000313" key="2">
    <source>
        <dbReference type="Proteomes" id="UP000238882"/>
    </source>
</evidence>
<proteinExistence type="predicted"/>
<dbReference type="Gene3D" id="2.60.40.1120">
    <property type="entry name" value="Carboxypeptidase-like, regulatory domain"/>
    <property type="match status" value="1"/>
</dbReference>
<dbReference type="OrthoDB" id="1201225at2"/>
<protein>
    <recommendedName>
        <fullName evidence="3">Carboxypeptidase-like regulatory domain-containing protein</fullName>
    </recommendedName>
</protein>